<dbReference type="CDD" id="cd00075">
    <property type="entry name" value="HATPase"/>
    <property type="match status" value="1"/>
</dbReference>
<evidence type="ECO:0000313" key="16">
    <source>
        <dbReference type="Proteomes" id="UP000282076"/>
    </source>
</evidence>
<dbReference type="Gene3D" id="3.30.565.10">
    <property type="entry name" value="Histidine kinase-like ATPase, C-terminal domain"/>
    <property type="match status" value="1"/>
</dbReference>
<dbReference type="InterPro" id="IPR036097">
    <property type="entry name" value="HisK_dim/P_sf"/>
</dbReference>
<dbReference type="InterPro" id="IPR050428">
    <property type="entry name" value="TCS_sensor_his_kinase"/>
</dbReference>
<keyword evidence="10 13" id="KW-1133">Transmembrane helix</keyword>
<keyword evidence="5" id="KW-0808">Transferase</keyword>
<dbReference type="Pfam" id="PF00512">
    <property type="entry name" value="HisKA"/>
    <property type="match status" value="1"/>
</dbReference>
<keyword evidence="12 13" id="KW-0472">Membrane</keyword>
<keyword evidence="7" id="KW-0547">Nucleotide-binding</keyword>
<dbReference type="Gene3D" id="1.10.287.130">
    <property type="match status" value="1"/>
</dbReference>
<dbReference type="CDD" id="cd00082">
    <property type="entry name" value="HisKA"/>
    <property type="match status" value="1"/>
</dbReference>
<evidence type="ECO:0000256" key="3">
    <source>
        <dbReference type="ARBA" id="ARBA00012438"/>
    </source>
</evidence>
<keyword evidence="16" id="KW-1185">Reference proteome</keyword>
<name>A0A494X1A9_9BACL</name>
<dbReference type="AlphaFoldDB" id="A0A494X1A9"/>
<dbReference type="PANTHER" id="PTHR45436">
    <property type="entry name" value="SENSOR HISTIDINE KINASE YKOH"/>
    <property type="match status" value="1"/>
</dbReference>
<evidence type="ECO:0000256" key="11">
    <source>
        <dbReference type="ARBA" id="ARBA00023012"/>
    </source>
</evidence>
<comment type="catalytic activity">
    <reaction evidence="1">
        <text>ATP + protein L-histidine = ADP + protein N-phospho-L-histidine.</text>
        <dbReference type="EC" id="2.7.13.3"/>
    </reaction>
</comment>
<reference evidence="15 16" key="1">
    <citation type="submission" date="2018-10" db="EMBL/GenBank/DDBJ databases">
        <title>Cohnella sp. M2MS4P-1, whole genome shotgun sequence.</title>
        <authorList>
            <person name="Tuo L."/>
        </authorList>
    </citation>
    <scope>NUCLEOTIDE SEQUENCE [LARGE SCALE GENOMIC DNA]</scope>
    <source>
        <strain evidence="15 16">M2MS4P-1</strain>
    </source>
</reference>
<evidence type="ECO:0000256" key="13">
    <source>
        <dbReference type="SAM" id="Phobius"/>
    </source>
</evidence>
<dbReference type="EC" id="2.7.13.3" evidence="3"/>
<protein>
    <recommendedName>
        <fullName evidence="3">histidine kinase</fullName>
        <ecNumber evidence="3">2.7.13.3</ecNumber>
    </recommendedName>
</protein>
<keyword evidence="11" id="KW-0902">Two-component regulatory system</keyword>
<evidence type="ECO:0000256" key="12">
    <source>
        <dbReference type="ARBA" id="ARBA00023136"/>
    </source>
</evidence>
<keyword evidence="4" id="KW-0597">Phosphoprotein</keyword>
<evidence type="ECO:0000256" key="9">
    <source>
        <dbReference type="ARBA" id="ARBA00022840"/>
    </source>
</evidence>
<comment type="subcellular location">
    <subcellularLocation>
        <location evidence="2">Membrane</location>
    </subcellularLocation>
</comment>
<dbReference type="SMART" id="SM00388">
    <property type="entry name" value="HisKA"/>
    <property type="match status" value="1"/>
</dbReference>
<gene>
    <name evidence="15" type="ORF">D7Z26_26720</name>
</gene>
<dbReference type="GO" id="GO:0000155">
    <property type="term" value="F:phosphorelay sensor kinase activity"/>
    <property type="evidence" value="ECO:0007669"/>
    <property type="project" value="InterPro"/>
</dbReference>
<dbReference type="InterPro" id="IPR036890">
    <property type="entry name" value="HATPase_C_sf"/>
</dbReference>
<evidence type="ECO:0000256" key="7">
    <source>
        <dbReference type="ARBA" id="ARBA00022741"/>
    </source>
</evidence>
<dbReference type="PRINTS" id="PR00344">
    <property type="entry name" value="BCTRLSENSOR"/>
</dbReference>
<evidence type="ECO:0000313" key="15">
    <source>
        <dbReference type="EMBL" id="RKP44505.1"/>
    </source>
</evidence>
<dbReference type="PROSITE" id="PS50109">
    <property type="entry name" value="HIS_KIN"/>
    <property type="match status" value="1"/>
</dbReference>
<dbReference type="EMBL" id="RBZM01000018">
    <property type="protein sequence ID" value="RKP44505.1"/>
    <property type="molecule type" value="Genomic_DNA"/>
</dbReference>
<dbReference type="GO" id="GO:0005524">
    <property type="term" value="F:ATP binding"/>
    <property type="evidence" value="ECO:0007669"/>
    <property type="project" value="UniProtKB-KW"/>
</dbReference>
<feature type="domain" description="Histidine kinase" evidence="14">
    <location>
        <begin position="212"/>
        <end position="427"/>
    </location>
</feature>
<feature type="transmembrane region" description="Helical" evidence="13">
    <location>
        <begin position="23"/>
        <end position="43"/>
    </location>
</feature>
<comment type="caution">
    <text evidence="15">The sequence shown here is derived from an EMBL/GenBank/DDBJ whole genome shotgun (WGS) entry which is preliminary data.</text>
</comment>
<evidence type="ECO:0000256" key="4">
    <source>
        <dbReference type="ARBA" id="ARBA00022553"/>
    </source>
</evidence>
<evidence type="ECO:0000256" key="8">
    <source>
        <dbReference type="ARBA" id="ARBA00022777"/>
    </source>
</evidence>
<dbReference type="InterPro" id="IPR005467">
    <property type="entry name" value="His_kinase_dom"/>
</dbReference>
<accession>A0A494X1A9</accession>
<keyword evidence="9" id="KW-0067">ATP-binding</keyword>
<dbReference type="OrthoDB" id="9773956at2"/>
<evidence type="ECO:0000259" key="14">
    <source>
        <dbReference type="PROSITE" id="PS50109"/>
    </source>
</evidence>
<keyword evidence="6 13" id="KW-0812">Transmembrane</keyword>
<evidence type="ECO:0000256" key="2">
    <source>
        <dbReference type="ARBA" id="ARBA00004370"/>
    </source>
</evidence>
<evidence type="ECO:0000256" key="1">
    <source>
        <dbReference type="ARBA" id="ARBA00000085"/>
    </source>
</evidence>
<proteinExistence type="predicted"/>
<dbReference type="GO" id="GO:0005886">
    <property type="term" value="C:plasma membrane"/>
    <property type="evidence" value="ECO:0007669"/>
    <property type="project" value="TreeGrafter"/>
</dbReference>
<dbReference type="InterPro" id="IPR003661">
    <property type="entry name" value="HisK_dim/P_dom"/>
</dbReference>
<dbReference type="InterPro" id="IPR004358">
    <property type="entry name" value="Sig_transdc_His_kin-like_C"/>
</dbReference>
<dbReference type="InterPro" id="IPR003594">
    <property type="entry name" value="HATPase_dom"/>
</dbReference>
<dbReference type="SUPFAM" id="SSF47384">
    <property type="entry name" value="Homodimeric domain of signal transducing histidine kinase"/>
    <property type="match status" value="1"/>
</dbReference>
<dbReference type="RefSeq" id="WP_120980084.1">
    <property type="nucleotide sequence ID" value="NZ_RBZM01000018.1"/>
</dbReference>
<dbReference type="PANTHER" id="PTHR45436:SF5">
    <property type="entry name" value="SENSOR HISTIDINE KINASE TRCS"/>
    <property type="match status" value="1"/>
</dbReference>
<dbReference type="SUPFAM" id="SSF55874">
    <property type="entry name" value="ATPase domain of HSP90 chaperone/DNA topoisomerase II/histidine kinase"/>
    <property type="match status" value="1"/>
</dbReference>
<dbReference type="SMART" id="SM00387">
    <property type="entry name" value="HATPase_c"/>
    <property type="match status" value="1"/>
</dbReference>
<evidence type="ECO:0000256" key="5">
    <source>
        <dbReference type="ARBA" id="ARBA00022679"/>
    </source>
</evidence>
<evidence type="ECO:0000256" key="6">
    <source>
        <dbReference type="ARBA" id="ARBA00022692"/>
    </source>
</evidence>
<organism evidence="15 16">
    <name type="scientific">Cohnella endophytica</name>
    <dbReference type="NCBI Taxonomy" id="2419778"/>
    <lineage>
        <taxon>Bacteria</taxon>
        <taxon>Bacillati</taxon>
        <taxon>Bacillota</taxon>
        <taxon>Bacilli</taxon>
        <taxon>Bacillales</taxon>
        <taxon>Paenibacillaceae</taxon>
        <taxon>Cohnella</taxon>
    </lineage>
</organism>
<dbReference type="Pfam" id="PF02518">
    <property type="entry name" value="HATPase_c"/>
    <property type="match status" value="1"/>
</dbReference>
<evidence type="ECO:0000256" key="10">
    <source>
        <dbReference type="ARBA" id="ARBA00022989"/>
    </source>
</evidence>
<dbReference type="Proteomes" id="UP000282076">
    <property type="component" value="Unassembled WGS sequence"/>
</dbReference>
<feature type="transmembrane region" description="Helical" evidence="13">
    <location>
        <begin position="122"/>
        <end position="141"/>
    </location>
</feature>
<sequence>MERIDRSLPDAGRMWRNPSLRRLAATLGLVLALAIAFIVWYGYDSAEKLKKEWLDKEAAALGNMAETHPEWAEAWLKRLTDNKDISPDDIAKGREFMERYGMTEEIAADWLPALGEYRSRTFWTLIGAALLLASLAAWLMFREYRRQLSDIRKLALAMEDTVKHNRPMSFRMYAEGELGLLANSAQELSMRLRQTNEQLQQDQTFLKDTVADISHQLKTPLASLMIYIDLLREGNVDPEHTAEFLETCRHELDRMEWLTLTMLKLARLEANALELNIADASLAATVRQALNSIERLAENKQVRIVTDDDGSGREWIIPHDPHWLAEAIGNLLKNAVEHSPHGGLVTIALSTTPVFVRLLIKDEGSGIDARHLPHIFKKFYRTSSAGSGVGLGLPLAKSIVEKHGGILSAASIPSGGSVFSITLPHHKLPAGANASKLTEL</sequence>
<keyword evidence="8 15" id="KW-0418">Kinase</keyword>